<evidence type="ECO:0000259" key="1">
    <source>
        <dbReference type="Pfam" id="PF03101"/>
    </source>
</evidence>
<protein>
    <recommendedName>
        <fullName evidence="1">FAR1 domain-containing protein</fullName>
    </recommendedName>
</protein>
<comment type="caution">
    <text evidence="2">The sequence shown here is derived from an EMBL/GenBank/DDBJ whole genome shotgun (WGS) entry which is preliminary data.</text>
</comment>
<sequence>MEFRTVSEYYNFYYSYGKYKGFAIRKGDVRRRGPEGSEIVVMRQYVYNNHGLRDNKHLVRVDRKRDHRCLTRTRCAPRLYVHYKDKKDRAQIDGLQSQGIITCHIMGYMVAQKGGYNDVGFTKKYLYNYSDKKKGVAIKDGDVGVTLNFLNVKSFANLMMYAEYCVNSERRLKSLFWADDTSRSYYFGFDDVVVFGTTSKIQLSVG</sequence>
<evidence type="ECO:0000313" key="3">
    <source>
        <dbReference type="Proteomes" id="UP001058974"/>
    </source>
</evidence>
<feature type="domain" description="FAR1" evidence="1">
    <location>
        <begin position="11"/>
        <end position="90"/>
    </location>
</feature>
<accession>A0A9D4XHJ0</accession>
<dbReference type="Proteomes" id="UP001058974">
    <property type="component" value="Chromosome 4"/>
</dbReference>
<dbReference type="PANTHER" id="PTHR47718">
    <property type="entry name" value="OS01G0519700 PROTEIN"/>
    <property type="match status" value="1"/>
</dbReference>
<dbReference type="EMBL" id="JAMSHJ010000004">
    <property type="protein sequence ID" value="KAI5421453.1"/>
    <property type="molecule type" value="Genomic_DNA"/>
</dbReference>
<dbReference type="InterPro" id="IPR004330">
    <property type="entry name" value="FAR1_DNA_bnd_dom"/>
</dbReference>
<dbReference type="Pfam" id="PF03101">
    <property type="entry name" value="FAR1"/>
    <property type="match status" value="1"/>
</dbReference>
<dbReference type="Gramene" id="Psat04G0504000-T1">
    <property type="protein sequence ID" value="KAI5421453.1"/>
    <property type="gene ID" value="KIW84_045040"/>
</dbReference>
<dbReference type="PANTHER" id="PTHR47718:SF15">
    <property type="entry name" value="PROTEIN FAR1-RELATED SEQUENCE 5-LIKE"/>
    <property type="match status" value="1"/>
</dbReference>
<reference evidence="2 3" key="1">
    <citation type="journal article" date="2022" name="Nat. Genet.">
        <title>Improved pea reference genome and pan-genome highlight genomic features and evolutionary characteristics.</title>
        <authorList>
            <person name="Yang T."/>
            <person name="Liu R."/>
            <person name="Luo Y."/>
            <person name="Hu S."/>
            <person name="Wang D."/>
            <person name="Wang C."/>
            <person name="Pandey M.K."/>
            <person name="Ge S."/>
            <person name="Xu Q."/>
            <person name="Li N."/>
            <person name="Li G."/>
            <person name="Huang Y."/>
            <person name="Saxena R.K."/>
            <person name="Ji Y."/>
            <person name="Li M."/>
            <person name="Yan X."/>
            <person name="He Y."/>
            <person name="Liu Y."/>
            <person name="Wang X."/>
            <person name="Xiang C."/>
            <person name="Varshney R.K."/>
            <person name="Ding H."/>
            <person name="Gao S."/>
            <person name="Zong X."/>
        </authorList>
    </citation>
    <scope>NUCLEOTIDE SEQUENCE [LARGE SCALE GENOMIC DNA]</scope>
    <source>
        <strain evidence="2 3">cv. Zhongwan 6</strain>
    </source>
</reference>
<keyword evidence="3" id="KW-1185">Reference proteome</keyword>
<gene>
    <name evidence="2" type="ORF">KIW84_045040</name>
</gene>
<organism evidence="2 3">
    <name type="scientific">Pisum sativum</name>
    <name type="common">Garden pea</name>
    <name type="synonym">Lathyrus oleraceus</name>
    <dbReference type="NCBI Taxonomy" id="3888"/>
    <lineage>
        <taxon>Eukaryota</taxon>
        <taxon>Viridiplantae</taxon>
        <taxon>Streptophyta</taxon>
        <taxon>Embryophyta</taxon>
        <taxon>Tracheophyta</taxon>
        <taxon>Spermatophyta</taxon>
        <taxon>Magnoliopsida</taxon>
        <taxon>eudicotyledons</taxon>
        <taxon>Gunneridae</taxon>
        <taxon>Pentapetalae</taxon>
        <taxon>rosids</taxon>
        <taxon>fabids</taxon>
        <taxon>Fabales</taxon>
        <taxon>Fabaceae</taxon>
        <taxon>Papilionoideae</taxon>
        <taxon>50 kb inversion clade</taxon>
        <taxon>NPAAA clade</taxon>
        <taxon>Hologalegina</taxon>
        <taxon>IRL clade</taxon>
        <taxon>Fabeae</taxon>
        <taxon>Lathyrus</taxon>
    </lineage>
</organism>
<proteinExistence type="predicted"/>
<dbReference type="AlphaFoldDB" id="A0A9D4XHJ0"/>
<name>A0A9D4XHJ0_PEA</name>
<evidence type="ECO:0000313" key="2">
    <source>
        <dbReference type="EMBL" id="KAI5421453.1"/>
    </source>
</evidence>